<evidence type="ECO:0000313" key="2">
    <source>
        <dbReference type="EMBL" id="KAA3453399.1"/>
    </source>
</evidence>
<organism evidence="2 3">
    <name type="scientific">Gossypium australe</name>
    <dbReference type="NCBI Taxonomy" id="47621"/>
    <lineage>
        <taxon>Eukaryota</taxon>
        <taxon>Viridiplantae</taxon>
        <taxon>Streptophyta</taxon>
        <taxon>Embryophyta</taxon>
        <taxon>Tracheophyta</taxon>
        <taxon>Spermatophyta</taxon>
        <taxon>Magnoliopsida</taxon>
        <taxon>eudicotyledons</taxon>
        <taxon>Gunneridae</taxon>
        <taxon>Pentapetalae</taxon>
        <taxon>rosids</taxon>
        <taxon>malvids</taxon>
        <taxon>Malvales</taxon>
        <taxon>Malvaceae</taxon>
        <taxon>Malvoideae</taxon>
        <taxon>Gossypium</taxon>
    </lineage>
</organism>
<dbReference type="EMBL" id="SMMG02000013">
    <property type="protein sequence ID" value="KAA3453399.1"/>
    <property type="molecule type" value="Genomic_DNA"/>
</dbReference>
<dbReference type="GO" id="GO:0003676">
    <property type="term" value="F:nucleic acid binding"/>
    <property type="evidence" value="ECO:0007669"/>
    <property type="project" value="InterPro"/>
</dbReference>
<dbReference type="InterPro" id="IPR052929">
    <property type="entry name" value="RNase_H-like_EbsB-rel"/>
</dbReference>
<dbReference type="Pfam" id="PF13456">
    <property type="entry name" value="RVT_3"/>
    <property type="match status" value="1"/>
</dbReference>
<dbReference type="PANTHER" id="PTHR47074:SF48">
    <property type="entry name" value="POLYNUCLEOTIDYL TRANSFERASE, RIBONUCLEASE H-LIKE SUPERFAMILY PROTEIN"/>
    <property type="match status" value="1"/>
</dbReference>
<proteinExistence type="predicted"/>
<gene>
    <name evidence="2" type="ORF">EPI10_009438</name>
</gene>
<evidence type="ECO:0000313" key="3">
    <source>
        <dbReference type="Proteomes" id="UP000325315"/>
    </source>
</evidence>
<dbReference type="InterPro" id="IPR012337">
    <property type="entry name" value="RNaseH-like_sf"/>
</dbReference>
<dbReference type="OrthoDB" id="994311at2759"/>
<keyword evidence="3" id="KW-1185">Reference proteome</keyword>
<accession>A0A5B6U6D4</accession>
<dbReference type="GO" id="GO:0004523">
    <property type="term" value="F:RNA-DNA hybrid ribonuclease activity"/>
    <property type="evidence" value="ECO:0007669"/>
    <property type="project" value="InterPro"/>
</dbReference>
<dbReference type="InterPro" id="IPR002156">
    <property type="entry name" value="RNaseH_domain"/>
</dbReference>
<dbReference type="Gene3D" id="3.30.420.10">
    <property type="entry name" value="Ribonuclease H-like superfamily/Ribonuclease H"/>
    <property type="match status" value="1"/>
</dbReference>
<protein>
    <submittedName>
        <fullName evidence="2">Transcription factor TFIIIB component B</fullName>
    </submittedName>
</protein>
<dbReference type="InterPro" id="IPR044730">
    <property type="entry name" value="RNase_H-like_dom_plant"/>
</dbReference>
<dbReference type="SUPFAM" id="SSF53098">
    <property type="entry name" value="Ribonuclease H-like"/>
    <property type="match status" value="1"/>
</dbReference>
<dbReference type="AlphaFoldDB" id="A0A5B6U6D4"/>
<dbReference type="InterPro" id="IPR036397">
    <property type="entry name" value="RNaseH_sf"/>
</dbReference>
<dbReference type="Proteomes" id="UP000325315">
    <property type="component" value="Unassembled WGS sequence"/>
</dbReference>
<dbReference type="CDD" id="cd06222">
    <property type="entry name" value="RNase_H_like"/>
    <property type="match status" value="1"/>
</dbReference>
<evidence type="ECO:0000259" key="1">
    <source>
        <dbReference type="Pfam" id="PF13456"/>
    </source>
</evidence>
<comment type="caution">
    <text evidence="2">The sequence shown here is derived from an EMBL/GenBank/DDBJ whole genome shotgun (WGS) entry which is preliminary data.</text>
</comment>
<name>A0A5B6U6D4_9ROSI</name>
<dbReference type="PANTHER" id="PTHR47074">
    <property type="entry name" value="BNAC02G40300D PROTEIN"/>
    <property type="match status" value="1"/>
</dbReference>
<feature type="domain" description="RNase H type-1" evidence="1">
    <location>
        <begin position="112"/>
        <end position="224"/>
    </location>
</feature>
<reference evidence="3" key="1">
    <citation type="journal article" date="2019" name="Plant Biotechnol. J.">
        <title>Genome sequencing of the Australian wild diploid species Gossypium australe highlights disease resistance and delayed gland morphogenesis.</title>
        <authorList>
            <person name="Cai Y."/>
            <person name="Cai X."/>
            <person name="Wang Q."/>
            <person name="Wang P."/>
            <person name="Zhang Y."/>
            <person name="Cai C."/>
            <person name="Xu Y."/>
            <person name="Wang K."/>
            <person name="Zhou Z."/>
            <person name="Wang C."/>
            <person name="Geng S."/>
            <person name="Li B."/>
            <person name="Dong Q."/>
            <person name="Hou Y."/>
            <person name="Wang H."/>
            <person name="Ai P."/>
            <person name="Liu Z."/>
            <person name="Yi F."/>
            <person name="Sun M."/>
            <person name="An G."/>
            <person name="Cheng J."/>
            <person name="Zhang Y."/>
            <person name="Shi Q."/>
            <person name="Xie Y."/>
            <person name="Shi X."/>
            <person name="Chang Y."/>
            <person name="Huang F."/>
            <person name="Chen Y."/>
            <person name="Hong S."/>
            <person name="Mi L."/>
            <person name="Sun Q."/>
            <person name="Zhang L."/>
            <person name="Zhou B."/>
            <person name="Peng R."/>
            <person name="Zhang X."/>
            <person name="Liu F."/>
        </authorList>
    </citation>
    <scope>NUCLEOTIDE SEQUENCE [LARGE SCALE GENOMIC DNA]</scope>
    <source>
        <strain evidence="3">cv. PA1801</strain>
    </source>
</reference>
<sequence>MKDCPKARAVLEYGGSITDCWTRSSPGVSIGLKRLCTCWIKRLWLTLLLLSGISETVGITEFFWGVMEYARVIWEIASCLSHDFQIFNLVEKPMLPILSENTGWMKPETGGNQTCFGLIARDNDDFILGGRIGTLKKVLNAEWAEIKAMEESISYTRLKGWNRVVLETDCASIVNRFNKRIVDLTVMGHRMRHLFKLADPLLFFIFNWIPRSCNRVVDMLCKLAKDIPCNVDFNVDYPLEVHDFILKDAIN</sequence>